<keyword evidence="1" id="KW-0812">Transmembrane</keyword>
<dbReference type="Proteomes" id="UP000003460">
    <property type="component" value="Unassembled WGS sequence"/>
</dbReference>
<reference evidence="2" key="1">
    <citation type="submission" date="2009-09" db="EMBL/GenBank/DDBJ databases">
        <authorList>
            <person name="Weinstock G."/>
            <person name="Sodergren E."/>
            <person name="Clifton S."/>
            <person name="Fulton L."/>
            <person name="Fulton B."/>
            <person name="Courtney L."/>
            <person name="Fronick C."/>
            <person name="Harrison M."/>
            <person name="Strong C."/>
            <person name="Farmer C."/>
            <person name="Delahaunty K."/>
            <person name="Markovic C."/>
            <person name="Hall O."/>
            <person name="Minx P."/>
            <person name="Tomlinson C."/>
            <person name="Mitreva M."/>
            <person name="Nelson J."/>
            <person name="Hou S."/>
            <person name="Wollam A."/>
            <person name="Pepin K.H."/>
            <person name="Johnson M."/>
            <person name="Bhonagiri V."/>
            <person name="Nash W.E."/>
            <person name="Warren W."/>
            <person name="Chinwalla A."/>
            <person name="Mardis E.R."/>
            <person name="Wilson R.K."/>
        </authorList>
    </citation>
    <scope>NUCLEOTIDE SEQUENCE [LARGE SCALE GENOMIC DNA]</scope>
    <source>
        <strain evidence="2">ATCC 51259</strain>
    </source>
</reference>
<dbReference type="EMBL" id="ACIJ02000028">
    <property type="protein sequence ID" value="EEX70365.1"/>
    <property type="molecule type" value="Genomic_DNA"/>
</dbReference>
<keyword evidence="1" id="KW-1133">Transmembrane helix</keyword>
<evidence type="ECO:0000313" key="2">
    <source>
        <dbReference type="EMBL" id="EEX70365.1"/>
    </source>
</evidence>
<protein>
    <submittedName>
        <fullName evidence="2">Uncharacterized protein</fullName>
    </submittedName>
</protein>
<keyword evidence="3" id="KW-1185">Reference proteome</keyword>
<gene>
    <name evidence="2" type="ORF">GCWU000325_02406</name>
</gene>
<proteinExistence type="predicted"/>
<evidence type="ECO:0000256" key="1">
    <source>
        <dbReference type="SAM" id="Phobius"/>
    </source>
</evidence>
<dbReference type="AlphaFoldDB" id="C9LJJ3"/>
<evidence type="ECO:0000313" key="3">
    <source>
        <dbReference type="Proteomes" id="UP000003460"/>
    </source>
</evidence>
<keyword evidence="1" id="KW-0472">Membrane</keyword>
<dbReference type="HOGENOM" id="CLU_2331395_0_0_10"/>
<comment type="caution">
    <text evidence="2">The sequence shown here is derived from an EMBL/GenBank/DDBJ whole genome shotgun (WGS) entry which is preliminary data.</text>
</comment>
<accession>C9LJJ3</accession>
<organism evidence="2 3">
    <name type="scientific">Alloprevotella tannerae ATCC 51259</name>
    <dbReference type="NCBI Taxonomy" id="626522"/>
    <lineage>
        <taxon>Bacteria</taxon>
        <taxon>Pseudomonadati</taxon>
        <taxon>Bacteroidota</taxon>
        <taxon>Bacteroidia</taxon>
        <taxon>Bacteroidales</taxon>
        <taxon>Prevotellaceae</taxon>
        <taxon>Alloprevotella</taxon>
    </lineage>
</organism>
<name>C9LJJ3_9BACT</name>
<sequence>MIGKIVSYDRKNCLIRQFFVSYRKVFKLYICLIISSYFGLLQCLFCLYLKHLDAFSLGAATKENKIETKYHRKKRKKKELQENNVASKTMKRTEFQVC</sequence>
<feature type="transmembrane region" description="Helical" evidence="1">
    <location>
        <begin position="26"/>
        <end position="49"/>
    </location>
</feature>